<evidence type="ECO:0000256" key="7">
    <source>
        <dbReference type="PIRSR" id="PIRSR601952-1"/>
    </source>
</evidence>
<evidence type="ECO:0000256" key="5">
    <source>
        <dbReference type="ARBA" id="ARBA00022833"/>
    </source>
</evidence>
<feature type="binding site" evidence="8">
    <location>
        <position position="261"/>
    </location>
    <ligand>
        <name>Zn(2+)</name>
        <dbReference type="ChEBI" id="CHEBI:29105"/>
        <label>2</label>
    </ligand>
</feature>
<evidence type="ECO:0000256" key="6">
    <source>
        <dbReference type="ARBA" id="ARBA00022842"/>
    </source>
</evidence>
<keyword evidence="5 8" id="KW-0862">Zinc</keyword>
<feature type="chain" id="PRO_5008529276" description="Alkaline phosphatase" evidence="10">
    <location>
        <begin position="21"/>
        <end position="457"/>
    </location>
</feature>
<feature type="binding site" evidence="8">
    <location>
        <position position="252"/>
    </location>
    <ligand>
        <name>Mg(2+)</name>
        <dbReference type="ChEBI" id="CHEBI:18420"/>
    </ligand>
</feature>
<keyword evidence="3 8" id="KW-0479">Metal-binding</keyword>
<feature type="active site" description="Phosphoserine intermediate" evidence="7">
    <location>
        <position position="79"/>
    </location>
</feature>
<dbReference type="Proteomes" id="UP000186351">
    <property type="component" value="Chromosome"/>
</dbReference>
<dbReference type="GeneID" id="65535296"/>
<gene>
    <name evidence="11" type="ORF">A4V02_00400</name>
</gene>
<comment type="cofactor">
    <cofactor evidence="8">
        <name>Zn(2+)</name>
        <dbReference type="ChEBI" id="CHEBI:29105"/>
    </cofactor>
    <text evidence="8">Binds 2 Zn(2+) ions.</text>
</comment>
<sequence>MKKFALITAFFLSLSSAAVAQEAKYIFYFIADGMGMGHAMGAEAYNRTVAGNDTPLMMMQFPVASQCTTHSASSPVTDSAAAGTALATGIKTTNSMLGMAPDSSHVNSIAVDLQKRGYGIGIITTEDADDATPGAFYAHVPNRGMFYEIGCDAARCGFDFIAGRSLRGTVRDGKATDLEKRFADNGVDVVRGLDALSRSKSEKVMLLDSIAFPDVWYYTIDSVPGLTLASMTEACMKHLEKNGRDKWFIMVEGGNIDHAGHANDAGTVIKEVLNYDDVIRMAYNFYLAHPDETLIVVTADHETGGMGLGNNSLGYNLQLKHYDHQRISKERFTVYCRDIIKSGKSYSWDEMKGFLTDKLGFWAYVPVSDKDTERLQAIYDKAITRNEGTDNHTLYKTFDQFTEAVYDVLDKATGIGWTSNKHTAGLVPVYAVGVGAERFATFNDNTQIPHKILEAAR</sequence>
<dbReference type="GO" id="GO:0004035">
    <property type="term" value="F:alkaline phosphatase activity"/>
    <property type="evidence" value="ECO:0007669"/>
    <property type="project" value="TreeGrafter"/>
</dbReference>
<dbReference type="SMART" id="SM00098">
    <property type="entry name" value="alkPPc"/>
    <property type="match status" value="1"/>
</dbReference>
<dbReference type="Gene3D" id="3.40.720.10">
    <property type="entry name" value="Alkaline Phosphatase, subunit A"/>
    <property type="match status" value="1"/>
</dbReference>
<feature type="binding site" evidence="8">
    <location>
        <position position="422"/>
    </location>
    <ligand>
        <name>Zn(2+)</name>
        <dbReference type="ChEBI" id="CHEBI:29105"/>
        <label>2</label>
    </ligand>
</feature>
<feature type="binding site" evidence="8">
    <location>
        <position position="301"/>
    </location>
    <ligand>
        <name>Zn(2+)</name>
        <dbReference type="ChEBI" id="CHEBI:29105"/>
        <label>2</label>
    </ligand>
</feature>
<protein>
    <recommendedName>
        <fullName evidence="13">Alkaline phosphatase</fullName>
    </recommendedName>
</protein>
<dbReference type="SUPFAM" id="SSF53649">
    <property type="entry name" value="Alkaline phosphatase-like"/>
    <property type="match status" value="1"/>
</dbReference>
<dbReference type="PANTHER" id="PTHR11596:SF5">
    <property type="entry name" value="ALKALINE PHOSPHATASE"/>
    <property type="match status" value="1"/>
</dbReference>
<evidence type="ECO:0008006" key="13">
    <source>
        <dbReference type="Google" id="ProtNLM"/>
    </source>
</evidence>
<dbReference type="EMBL" id="CP015402">
    <property type="protein sequence ID" value="ANU62356.1"/>
    <property type="molecule type" value="Genomic_DNA"/>
</dbReference>
<feature type="binding site" evidence="8">
    <location>
        <position position="257"/>
    </location>
    <ligand>
        <name>Zn(2+)</name>
        <dbReference type="ChEBI" id="CHEBI:29105"/>
        <label>2</label>
    </ligand>
</feature>
<accession>A0A1B1S6D1</accession>
<dbReference type="PROSITE" id="PS00123">
    <property type="entry name" value="ALKALINE_PHOSPHATASE"/>
    <property type="match status" value="1"/>
</dbReference>
<dbReference type="KEGG" id="pary:A4V02_00400"/>
<feature type="binding site" evidence="8">
    <location>
        <position position="32"/>
    </location>
    <ligand>
        <name>Zn(2+)</name>
        <dbReference type="ChEBI" id="CHEBI:29105"/>
        <label>2</label>
    </ligand>
</feature>
<evidence type="ECO:0000256" key="3">
    <source>
        <dbReference type="ARBA" id="ARBA00022723"/>
    </source>
</evidence>
<comment type="similarity">
    <text evidence="1 9">Belongs to the alkaline phosphatase family.</text>
</comment>
<evidence type="ECO:0000256" key="1">
    <source>
        <dbReference type="ARBA" id="ARBA00005984"/>
    </source>
</evidence>
<keyword evidence="2" id="KW-0597">Phosphoprotein</keyword>
<dbReference type="Gene3D" id="1.10.60.40">
    <property type="match status" value="1"/>
</dbReference>
<dbReference type="OrthoDB" id="9794455at2"/>
<dbReference type="AlphaFoldDB" id="A0A1B1S6D1"/>
<feature type="binding site" evidence="8">
    <location>
        <position position="130"/>
    </location>
    <ligand>
        <name>Mg(2+)</name>
        <dbReference type="ChEBI" id="CHEBI:18420"/>
    </ligand>
</feature>
<dbReference type="Pfam" id="PF00245">
    <property type="entry name" value="Alk_phosphatase"/>
    <property type="match status" value="2"/>
</dbReference>
<accession>A0A1Z2XFE3</accession>
<evidence type="ECO:0000256" key="8">
    <source>
        <dbReference type="PIRSR" id="PIRSR601952-2"/>
    </source>
</evidence>
<dbReference type="InterPro" id="IPR018299">
    <property type="entry name" value="Alkaline_phosphatase_AS"/>
</dbReference>
<keyword evidence="12" id="KW-1185">Reference proteome</keyword>
<keyword evidence="10" id="KW-0732">Signal</keyword>
<dbReference type="PRINTS" id="PR00113">
    <property type="entry name" value="ALKPHPHTASE"/>
</dbReference>
<comment type="cofactor">
    <cofactor evidence="8">
        <name>Mg(2+)</name>
        <dbReference type="ChEBI" id="CHEBI:18420"/>
    </cofactor>
    <text evidence="8">Binds 1 Mg(2+) ion.</text>
</comment>
<keyword evidence="6 8" id="KW-0460">Magnesium</keyword>
<feature type="signal peptide" evidence="10">
    <location>
        <begin position="1"/>
        <end position="20"/>
    </location>
</feature>
<evidence type="ECO:0000256" key="2">
    <source>
        <dbReference type="ARBA" id="ARBA00022553"/>
    </source>
</evidence>
<feature type="binding site" evidence="8">
    <location>
        <position position="32"/>
    </location>
    <ligand>
        <name>Mg(2+)</name>
        <dbReference type="ChEBI" id="CHEBI:18420"/>
    </ligand>
</feature>
<feature type="binding site" evidence="8">
    <location>
        <position position="132"/>
    </location>
    <ligand>
        <name>Mg(2+)</name>
        <dbReference type="ChEBI" id="CHEBI:18420"/>
    </ligand>
</feature>
<dbReference type="STRING" id="1796646.A4V02_00400"/>
<dbReference type="RefSeq" id="WP_068959757.1">
    <property type="nucleotide sequence ID" value="NZ_CAJTAP010000016.1"/>
</dbReference>
<evidence type="ECO:0000313" key="11">
    <source>
        <dbReference type="EMBL" id="ANU62356.1"/>
    </source>
</evidence>
<feature type="binding site" evidence="8">
    <location>
        <position position="300"/>
    </location>
    <ligand>
        <name>Zn(2+)</name>
        <dbReference type="ChEBI" id="CHEBI:29105"/>
        <label>2</label>
    </ligand>
</feature>
<evidence type="ECO:0000256" key="4">
    <source>
        <dbReference type="ARBA" id="ARBA00022801"/>
    </source>
</evidence>
<organism evidence="11 12">
    <name type="scientific">Muribaculum intestinale</name>
    <dbReference type="NCBI Taxonomy" id="1796646"/>
    <lineage>
        <taxon>Bacteria</taxon>
        <taxon>Pseudomonadati</taxon>
        <taxon>Bacteroidota</taxon>
        <taxon>Bacteroidia</taxon>
        <taxon>Bacteroidales</taxon>
        <taxon>Muribaculaceae</taxon>
        <taxon>Muribaculum</taxon>
    </lineage>
</organism>
<dbReference type="InterPro" id="IPR001952">
    <property type="entry name" value="Alkaline_phosphatase"/>
</dbReference>
<proteinExistence type="inferred from homology"/>
<dbReference type="GO" id="GO:0046872">
    <property type="term" value="F:metal ion binding"/>
    <property type="evidence" value="ECO:0007669"/>
    <property type="project" value="UniProtKB-KW"/>
</dbReference>
<dbReference type="CDD" id="cd16012">
    <property type="entry name" value="ALP"/>
    <property type="match status" value="1"/>
</dbReference>
<keyword evidence="4" id="KW-0378">Hydrolase</keyword>
<name>A0A1B1S6D1_9BACT</name>
<dbReference type="PANTHER" id="PTHR11596">
    <property type="entry name" value="ALKALINE PHOSPHATASE"/>
    <property type="match status" value="1"/>
</dbReference>
<evidence type="ECO:0000256" key="10">
    <source>
        <dbReference type="SAM" id="SignalP"/>
    </source>
</evidence>
<evidence type="ECO:0000256" key="9">
    <source>
        <dbReference type="RuleBase" id="RU003946"/>
    </source>
</evidence>
<dbReference type="InterPro" id="IPR017850">
    <property type="entry name" value="Alkaline_phosphatase_core_sf"/>
</dbReference>
<reference evidence="12" key="1">
    <citation type="submission" date="2016-04" db="EMBL/GenBank/DDBJ databases">
        <title>Complete Genome Sequences of Twelve Strains of a Stable Defined Moderately Diverse Mouse Microbiota 2 (sDMDMm2).</title>
        <authorList>
            <person name="Uchimura Y."/>
            <person name="Wyss M."/>
            <person name="Brugiroux S."/>
            <person name="Limenitakis J.P."/>
            <person name="Stecher B."/>
            <person name="McCoy K.D."/>
            <person name="Macpherson A.J."/>
        </authorList>
    </citation>
    <scope>NUCLEOTIDE SEQUENCE [LARGE SCALE GENOMIC DNA]</scope>
    <source>
        <strain evidence="12">YL27</strain>
    </source>
</reference>
<evidence type="ECO:0000313" key="12">
    <source>
        <dbReference type="Proteomes" id="UP000186351"/>
    </source>
</evidence>